<name>A0A4U6U604_SETVI</name>
<organism evidence="2 3">
    <name type="scientific">Setaria viridis</name>
    <name type="common">Green bristlegrass</name>
    <name type="synonym">Setaria italica subsp. viridis</name>
    <dbReference type="NCBI Taxonomy" id="4556"/>
    <lineage>
        <taxon>Eukaryota</taxon>
        <taxon>Viridiplantae</taxon>
        <taxon>Streptophyta</taxon>
        <taxon>Embryophyta</taxon>
        <taxon>Tracheophyta</taxon>
        <taxon>Spermatophyta</taxon>
        <taxon>Magnoliopsida</taxon>
        <taxon>Liliopsida</taxon>
        <taxon>Poales</taxon>
        <taxon>Poaceae</taxon>
        <taxon>PACMAD clade</taxon>
        <taxon>Panicoideae</taxon>
        <taxon>Panicodae</taxon>
        <taxon>Paniceae</taxon>
        <taxon>Cenchrinae</taxon>
        <taxon>Setaria</taxon>
    </lineage>
</organism>
<feature type="region of interest" description="Disordered" evidence="1">
    <location>
        <begin position="24"/>
        <end position="66"/>
    </location>
</feature>
<sequence>MRNGKWSDDASNVVYSTYKQSTGCKTSAVHGHGYMSTRPTERESMKAQLEEQARATDAANQQNQDLEDEIEKLNEKLANQEAKSERKFEEKLQQFKEEESKKILALRDKFMAALQGCRRNPVSSNYPKSSDISGEATPPVEKMEKIASKTPSSKAT</sequence>
<dbReference type="Gramene" id="TKW09865">
    <property type="protein sequence ID" value="TKW09865"/>
    <property type="gene ID" value="SEVIR_6G129200v2"/>
</dbReference>
<evidence type="ECO:0000256" key="1">
    <source>
        <dbReference type="SAM" id="MobiDB-lite"/>
    </source>
</evidence>
<keyword evidence="3" id="KW-1185">Reference proteome</keyword>
<evidence type="ECO:0000313" key="3">
    <source>
        <dbReference type="Proteomes" id="UP000298652"/>
    </source>
</evidence>
<proteinExistence type="predicted"/>
<evidence type="ECO:0000313" key="2">
    <source>
        <dbReference type="EMBL" id="TKW09865.1"/>
    </source>
</evidence>
<dbReference type="AlphaFoldDB" id="A0A4U6U604"/>
<feature type="compositionally biased region" description="Polar residues" evidence="1">
    <location>
        <begin position="121"/>
        <end position="132"/>
    </location>
</feature>
<reference evidence="2" key="1">
    <citation type="submission" date="2019-03" db="EMBL/GenBank/DDBJ databases">
        <title>WGS assembly of Setaria viridis.</title>
        <authorList>
            <person name="Huang P."/>
            <person name="Jenkins J."/>
            <person name="Grimwood J."/>
            <person name="Barry K."/>
            <person name="Healey A."/>
            <person name="Mamidi S."/>
            <person name="Sreedasyam A."/>
            <person name="Shu S."/>
            <person name="Feldman M."/>
            <person name="Wu J."/>
            <person name="Yu Y."/>
            <person name="Chen C."/>
            <person name="Johnson J."/>
            <person name="Rokhsar D."/>
            <person name="Baxter I."/>
            <person name="Schmutz J."/>
            <person name="Brutnell T."/>
            <person name="Kellogg E."/>
        </authorList>
    </citation>
    <scope>NUCLEOTIDE SEQUENCE [LARGE SCALE GENOMIC DNA]</scope>
</reference>
<feature type="region of interest" description="Disordered" evidence="1">
    <location>
        <begin position="118"/>
        <end position="156"/>
    </location>
</feature>
<accession>A0A4U6U604</accession>
<dbReference type="Proteomes" id="UP000298652">
    <property type="component" value="Chromosome 6"/>
</dbReference>
<gene>
    <name evidence="2" type="ORF">SEVIR_6G129200v2</name>
</gene>
<protein>
    <submittedName>
        <fullName evidence="2">Uncharacterized protein</fullName>
    </submittedName>
</protein>
<feature type="compositionally biased region" description="Basic and acidic residues" evidence="1">
    <location>
        <begin position="39"/>
        <end position="54"/>
    </location>
</feature>
<dbReference type="EMBL" id="CM016557">
    <property type="protein sequence ID" value="TKW09865.1"/>
    <property type="molecule type" value="Genomic_DNA"/>
</dbReference>